<evidence type="ECO:0000313" key="11">
    <source>
        <dbReference type="Proteomes" id="UP000824134"/>
    </source>
</evidence>
<dbReference type="PANTHER" id="PTHR43493:SF5">
    <property type="entry name" value="DNA GYRASE SUBUNIT A, CHLOROPLASTIC_MITOCHONDRIAL"/>
    <property type="match status" value="1"/>
</dbReference>
<evidence type="ECO:0000256" key="8">
    <source>
        <dbReference type="SAM" id="MobiDB-lite"/>
    </source>
</evidence>
<accession>A0A9D1ZT38</accession>
<evidence type="ECO:0000313" key="10">
    <source>
        <dbReference type="EMBL" id="HIY95931.1"/>
    </source>
</evidence>
<dbReference type="InterPro" id="IPR013757">
    <property type="entry name" value="Topo_IIA_A_a_sf"/>
</dbReference>
<dbReference type="InterPro" id="IPR006691">
    <property type="entry name" value="GyrA/parC_rep"/>
</dbReference>
<dbReference type="GO" id="GO:0003677">
    <property type="term" value="F:DNA binding"/>
    <property type="evidence" value="ECO:0007669"/>
    <property type="project" value="UniProtKB-UniRule"/>
</dbReference>
<organism evidence="10 11">
    <name type="scientific">Candidatus Rothia avicola</name>
    <dbReference type="NCBI Taxonomy" id="2840478"/>
    <lineage>
        <taxon>Bacteria</taxon>
        <taxon>Bacillati</taxon>
        <taxon>Actinomycetota</taxon>
        <taxon>Actinomycetes</taxon>
        <taxon>Micrococcales</taxon>
        <taxon>Micrococcaceae</taxon>
        <taxon>Rothia</taxon>
    </lineage>
</organism>
<gene>
    <name evidence="10" type="ORF">H9821_09825</name>
</gene>
<dbReference type="GO" id="GO:0034335">
    <property type="term" value="F:DNA negative supercoiling activity"/>
    <property type="evidence" value="ECO:0007669"/>
    <property type="project" value="UniProtKB-ARBA"/>
</dbReference>
<dbReference type="Gene3D" id="2.120.10.90">
    <property type="entry name" value="DNA gyrase/topoisomerase IV, subunit A, C-terminal"/>
    <property type="match status" value="1"/>
</dbReference>
<dbReference type="InterPro" id="IPR002205">
    <property type="entry name" value="Topo_IIA_dom_A"/>
</dbReference>
<dbReference type="SUPFAM" id="SSF101904">
    <property type="entry name" value="GyrA/ParC C-terminal domain-like"/>
    <property type="match status" value="1"/>
</dbReference>
<dbReference type="SMART" id="SM00434">
    <property type="entry name" value="TOP4c"/>
    <property type="match status" value="1"/>
</dbReference>
<dbReference type="EMBL" id="DXCN01000074">
    <property type="protein sequence ID" value="HIY95931.1"/>
    <property type="molecule type" value="Genomic_DNA"/>
</dbReference>
<dbReference type="Gene3D" id="3.30.1360.40">
    <property type="match status" value="1"/>
</dbReference>
<dbReference type="Pfam" id="PF00521">
    <property type="entry name" value="DNA_topoisoIV"/>
    <property type="match status" value="1"/>
</dbReference>
<protein>
    <recommendedName>
        <fullName evidence="3">DNA topoisomerase (ATP-hydrolyzing)</fullName>
        <ecNumber evidence="3">5.6.2.2</ecNumber>
    </recommendedName>
</protein>
<dbReference type="GO" id="GO:0009330">
    <property type="term" value="C:DNA topoisomerase type II (double strand cut, ATP-hydrolyzing) complex"/>
    <property type="evidence" value="ECO:0007669"/>
    <property type="project" value="TreeGrafter"/>
</dbReference>
<evidence type="ECO:0000256" key="6">
    <source>
        <dbReference type="ARBA" id="ARBA00023235"/>
    </source>
</evidence>
<comment type="catalytic activity">
    <reaction evidence="1 7">
        <text>ATP-dependent breakage, passage and rejoining of double-stranded DNA.</text>
        <dbReference type="EC" id="5.6.2.2"/>
    </reaction>
</comment>
<comment type="caution">
    <text evidence="10">The sequence shown here is derived from an EMBL/GenBank/DDBJ whole genome shotgun (WGS) entry which is preliminary data.</text>
</comment>
<dbReference type="PANTHER" id="PTHR43493">
    <property type="entry name" value="DNA GYRASE/TOPOISOMERASE SUBUNIT A"/>
    <property type="match status" value="1"/>
</dbReference>
<feature type="domain" description="Topo IIA-type catalytic" evidence="9">
    <location>
        <begin position="45"/>
        <end position="510"/>
    </location>
</feature>
<dbReference type="EC" id="5.6.2.2" evidence="3"/>
<dbReference type="SUPFAM" id="SSF56719">
    <property type="entry name" value="Type II DNA topoisomerase"/>
    <property type="match status" value="1"/>
</dbReference>
<dbReference type="PROSITE" id="PS52040">
    <property type="entry name" value="TOPO_IIA"/>
    <property type="match status" value="1"/>
</dbReference>
<evidence type="ECO:0000256" key="3">
    <source>
        <dbReference type="ARBA" id="ARBA00012895"/>
    </source>
</evidence>
<keyword evidence="5 7" id="KW-0238">DNA-binding</keyword>
<name>A0A9D1ZT38_9MICC</name>
<dbReference type="FunFam" id="3.30.1360.40:FF:000002">
    <property type="entry name" value="DNA gyrase subunit A"/>
    <property type="match status" value="1"/>
</dbReference>
<dbReference type="InterPro" id="IPR013758">
    <property type="entry name" value="Topo_IIA_A/C_ab"/>
</dbReference>
<dbReference type="GO" id="GO:0006265">
    <property type="term" value="P:DNA topological change"/>
    <property type="evidence" value="ECO:0007669"/>
    <property type="project" value="UniProtKB-UniRule"/>
</dbReference>
<comment type="similarity">
    <text evidence="2">Belongs to the type II topoisomerase GyrA/ParC subunit family.</text>
</comment>
<evidence type="ECO:0000256" key="1">
    <source>
        <dbReference type="ARBA" id="ARBA00000185"/>
    </source>
</evidence>
<sequence>MARRTPAHDDYPTDVVENIVDIDVTSEMETSFLEYSYSVIYSRALPDARDGLKPVQRRILYMMQQMGLRPDKGHVKSARVIGEVMGKLHPHGDVAIYDAMVRLAQPFSMRLPVVDGHGNFGSLDDGPAASRYTEVRMAPAALAMTANLDEDVVDFVPNYDNQFMQPAVLPAAYPNLLVNGSAGIAVGMATNMAPHNLREVIAAARHLLDYPEATLKDIMKFVPGPDLPSGGTIVGTSGIKDAYEKGRGIFKTRAKVSIEQVTARKQGIVVTELPYLVGPEKVIEKIKDGVNSKKLQGISDVVDLTDRKNGLRMVIEIKNGFNPKAVLAALYKHTPLEDSFGINNVALVDGQPQTLGLLDLLHVYVNHRLDVVRRRTNHRLGKRRDRLHLVEGLLVAIVDIDEVIQIIRSSDETAQARERLMQIYDLSEVQANHILELRLRQLTKYSRIELEAERDELLAEIASLEEILGSDVKLRALVSEELQQVADEYGTDRRTKIVTKDELADAVAALSASASKAKKEAGLSLEIADDPCWVLLSTSGQLGRTSGVKGQRPTLLDPGKRIKHDAYLSIVPTSARGEIGAVTSAGRLIRVPVIGLPVLEETGGTPQPTSGVKAADAIPLARGEKLVGLAPLNSVLALATERGVVKRVNPDYPLNATEFEIMKLKPRDTVIGVAVCDSNDDVLTFITEQAKLLTFDASKVRPQGRTGGGMAGMKVADGDKLIAFGVTAPGADAQVVTITDGGEDGATAKVTELTEFPQKGRATGGMRAHRFLKGETALALAWVGIGPAKAVSAAGVARTLPTEFGPRDGSGVLLAQGIDAVGPNYQALTSSAPVSAVSEEPTDQPEVQVEAGAPVEVEEDALF</sequence>
<feature type="active site" description="O-(5'-phospho-DNA)-tyrosine intermediate" evidence="7">
    <location>
        <position position="132"/>
    </location>
</feature>
<proteinExistence type="inferred from homology"/>
<dbReference type="InterPro" id="IPR050220">
    <property type="entry name" value="Type_II_DNA_Topoisomerases"/>
</dbReference>
<evidence type="ECO:0000259" key="9">
    <source>
        <dbReference type="PROSITE" id="PS52040"/>
    </source>
</evidence>
<evidence type="ECO:0000256" key="4">
    <source>
        <dbReference type="ARBA" id="ARBA00023029"/>
    </source>
</evidence>
<dbReference type="GO" id="GO:0005737">
    <property type="term" value="C:cytoplasm"/>
    <property type="evidence" value="ECO:0007669"/>
    <property type="project" value="TreeGrafter"/>
</dbReference>
<keyword evidence="4 7" id="KW-0799">Topoisomerase</keyword>
<dbReference type="InterPro" id="IPR035516">
    <property type="entry name" value="Gyrase/topoIV_suA_C"/>
</dbReference>
<reference evidence="10" key="2">
    <citation type="submission" date="2021-04" db="EMBL/GenBank/DDBJ databases">
        <authorList>
            <person name="Gilroy R."/>
        </authorList>
    </citation>
    <scope>NUCLEOTIDE SEQUENCE</scope>
    <source>
        <strain evidence="10">ChiHjej12B11-9195</strain>
    </source>
</reference>
<dbReference type="Gene3D" id="3.90.199.10">
    <property type="entry name" value="Topoisomerase II, domain 5"/>
    <property type="match status" value="1"/>
</dbReference>
<keyword evidence="6 7" id="KW-0413">Isomerase</keyword>
<dbReference type="NCBIfam" id="NF004044">
    <property type="entry name" value="PRK05561.1"/>
    <property type="match status" value="1"/>
</dbReference>
<dbReference type="InterPro" id="IPR013760">
    <property type="entry name" value="Topo_IIA-like_dom_sf"/>
</dbReference>
<evidence type="ECO:0000256" key="2">
    <source>
        <dbReference type="ARBA" id="ARBA00008263"/>
    </source>
</evidence>
<dbReference type="CDD" id="cd00187">
    <property type="entry name" value="TOP4c"/>
    <property type="match status" value="1"/>
</dbReference>
<dbReference type="GO" id="GO:0005524">
    <property type="term" value="F:ATP binding"/>
    <property type="evidence" value="ECO:0007669"/>
    <property type="project" value="InterPro"/>
</dbReference>
<dbReference type="Proteomes" id="UP000824134">
    <property type="component" value="Unassembled WGS sequence"/>
</dbReference>
<feature type="region of interest" description="Disordered" evidence="8">
    <location>
        <begin position="833"/>
        <end position="854"/>
    </location>
</feature>
<dbReference type="AlphaFoldDB" id="A0A9D1ZT38"/>
<dbReference type="Pfam" id="PF03989">
    <property type="entry name" value="DNA_gyraseA_C"/>
    <property type="match status" value="3"/>
</dbReference>
<evidence type="ECO:0000256" key="7">
    <source>
        <dbReference type="PROSITE-ProRule" id="PRU01384"/>
    </source>
</evidence>
<evidence type="ECO:0000256" key="5">
    <source>
        <dbReference type="ARBA" id="ARBA00023125"/>
    </source>
</evidence>
<reference evidence="10" key="1">
    <citation type="journal article" date="2021" name="PeerJ">
        <title>Extensive microbial diversity within the chicken gut microbiome revealed by metagenomics and culture.</title>
        <authorList>
            <person name="Gilroy R."/>
            <person name="Ravi A."/>
            <person name="Getino M."/>
            <person name="Pursley I."/>
            <person name="Horton D.L."/>
            <person name="Alikhan N.F."/>
            <person name="Baker D."/>
            <person name="Gharbi K."/>
            <person name="Hall N."/>
            <person name="Watson M."/>
            <person name="Adriaenssens E.M."/>
            <person name="Foster-Nyarko E."/>
            <person name="Jarju S."/>
            <person name="Secka A."/>
            <person name="Antonio M."/>
            <person name="Oren A."/>
            <person name="Chaudhuri R.R."/>
            <person name="La Ragione R."/>
            <person name="Hildebrand F."/>
            <person name="Pallen M.J."/>
        </authorList>
    </citation>
    <scope>NUCLEOTIDE SEQUENCE</scope>
    <source>
        <strain evidence="10">ChiHjej12B11-9195</strain>
    </source>
</reference>
<dbReference type="FunFam" id="1.10.268.10:FF:000001">
    <property type="entry name" value="DNA gyrase subunit A"/>
    <property type="match status" value="1"/>
</dbReference>
<dbReference type="Gene3D" id="1.10.268.10">
    <property type="entry name" value="Topoisomerase, domain 3"/>
    <property type="match status" value="1"/>
</dbReference>